<feature type="region of interest" description="Disordered" evidence="1">
    <location>
        <begin position="89"/>
        <end position="163"/>
    </location>
</feature>
<dbReference type="GO" id="GO:0003824">
    <property type="term" value="F:catalytic activity"/>
    <property type="evidence" value="ECO:0007669"/>
    <property type="project" value="InterPro"/>
</dbReference>
<evidence type="ECO:0000259" key="2">
    <source>
        <dbReference type="Pfam" id="PF07530"/>
    </source>
</evidence>
<dbReference type="Gene3D" id="3.60.10.10">
    <property type="entry name" value="Endonuclease/exonuclease/phosphatase"/>
    <property type="match status" value="1"/>
</dbReference>
<dbReference type="AlphaFoldDB" id="A0A4C1TVE4"/>
<dbReference type="Pfam" id="PF07530">
    <property type="entry name" value="PRE_C2HC"/>
    <property type="match status" value="1"/>
</dbReference>
<protein>
    <submittedName>
        <fullName evidence="4">Nucleic-acid-binding protein from transposon X-element</fullName>
    </submittedName>
</protein>
<dbReference type="PANTHER" id="PTHR33273">
    <property type="entry name" value="DOMAIN-CONTAINING PROTEIN, PUTATIVE-RELATED"/>
    <property type="match status" value="1"/>
</dbReference>
<keyword evidence="5" id="KW-1185">Reference proteome</keyword>
<dbReference type="Pfam" id="PF14529">
    <property type="entry name" value="Exo_endo_phos_2"/>
    <property type="match status" value="1"/>
</dbReference>
<dbReference type="OrthoDB" id="7487383at2759"/>
<dbReference type="InterPro" id="IPR036691">
    <property type="entry name" value="Endo/exonu/phosph_ase_sf"/>
</dbReference>
<proteinExistence type="predicted"/>
<evidence type="ECO:0000313" key="4">
    <source>
        <dbReference type="EMBL" id="GBP17989.1"/>
    </source>
</evidence>
<evidence type="ECO:0000256" key="1">
    <source>
        <dbReference type="SAM" id="MobiDB-lite"/>
    </source>
</evidence>
<gene>
    <name evidence="4" type="primary">ORF1</name>
    <name evidence="4" type="ORF">EVAR_16933_1</name>
</gene>
<name>A0A4C1TVE4_EUMVA</name>
<dbReference type="EMBL" id="BGZK01000092">
    <property type="protein sequence ID" value="GBP17989.1"/>
    <property type="molecule type" value="Genomic_DNA"/>
</dbReference>
<feature type="domain" description="Endonuclease/exonuclease/phosphatase" evidence="3">
    <location>
        <begin position="457"/>
        <end position="566"/>
    </location>
</feature>
<evidence type="ECO:0000313" key="5">
    <source>
        <dbReference type="Proteomes" id="UP000299102"/>
    </source>
</evidence>
<dbReference type="InterPro" id="IPR006579">
    <property type="entry name" value="Pre_C2HC_dom"/>
</dbReference>
<dbReference type="STRING" id="151549.A0A4C1TVE4"/>
<feature type="compositionally biased region" description="Pro residues" evidence="1">
    <location>
        <begin position="146"/>
        <end position="158"/>
    </location>
</feature>
<comment type="caution">
    <text evidence="4">The sequence shown here is derived from an EMBL/GenBank/DDBJ whole genome shotgun (WGS) entry which is preliminary data.</text>
</comment>
<reference evidence="4 5" key="1">
    <citation type="journal article" date="2019" name="Commun. Biol.">
        <title>The bagworm genome reveals a unique fibroin gene that provides high tensile strength.</title>
        <authorList>
            <person name="Kono N."/>
            <person name="Nakamura H."/>
            <person name="Ohtoshi R."/>
            <person name="Tomita M."/>
            <person name="Numata K."/>
            <person name="Arakawa K."/>
        </authorList>
    </citation>
    <scope>NUCLEOTIDE SEQUENCE [LARGE SCALE GENOMIC DNA]</scope>
</reference>
<dbReference type="PANTHER" id="PTHR33273:SF2">
    <property type="entry name" value="ENDONUCLEASE_EXONUCLEASE_PHOSPHATASE DOMAIN-CONTAINING PROTEIN"/>
    <property type="match status" value="1"/>
</dbReference>
<feature type="region of interest" description="Disordered" evidence="1">
    <location>
        <begin position="419"/>
        <end position="440"/>
    </location>
</feature>
<feature type="compositionally biased region" description="Polar residues" evidence="1">
    <location>
        <begin position="422"/>
        <end position="440"/>
    </location>
</feature>
<feature type="compositionally biased region" description="Polar residues" evidence="1">
    <location>
        <begin position="110"/>
        <end position="131"/>
    </location>
</feature>
<dbReference type="SUPFAM" id="SSF56219">
    <property type="entry name" value="DNase I-like"/>
    <property type="match status" value="1"/>
</dbReference>
<accession>A0A4C1TVE4</accession>
<dbReference type="InterPro" id="IPR005135">
    <property type="entry name" value="Endo/exonuclease/phosphatase"/>
</dbReference>
<feature type="domain" description="Pre-C2HC" evidence="2">
    <location>
        <begin position="239"/>
        <end position="306"/>
    </location>
</feature>
<sequence>MDKTPGPPGTGSPKRAHKSLSLDELKSLFFSFLQNQGYAVPAEANSILNDVGSASIASRREQSLSPSVRTRRNSWISHILLLLLKSSKSSNDSRDSDIYTKPCKGKLTEYTDSPASPGPSASQKSVTGHKQTTSERKSDPAVGNKPSPPPRSKPPPPICLRGKSKWNMVSSEYTRLHINYTRAHNTNQGIRITAVSIDDFRKLSTLLIKSNFPFHIYTLEEERKLKAVLKGIPLEFETEDIKLDLERQGYSVLAVHRMHHRAGTALGMSLIILESCHRTMDIFKKLFNICGLSGLIVEAPYRRGKPDQCHHCQLYGHSSANCHAQLQCVKCLVPNWTNDCNRNRESGDKPSCCNCGKDHTANYGEYPEKINSLHQNKKLGNLRERLAFQIPDQPAGTIFVRAHRIPTVNQWKKPLPWLNRNKIPNNKGTPKSQLNSTGTAASALGEEKHNYVYPPSVSVYLLPKKELLQSDLKILFALGDAVILFGDFNSKNTNWNCKYSNRNGRKMVDLTRDLHFNIVAPPTPTHYPFNDNHRPDILDIALIKGVALRLSCIETLRCLNSDHRPVLIRLGSLTGDCSPLNKTITNWQKVSTVLEEIDTPILNNVPNDIVSTGDIDNAIGTLTNHIRTVVDNSSWKAVRKPDKSVAFDDRENAECLADSIESARHSENPPYDLEHVRRMEEDVRHRVSLPPKDDLDPITHDEISKHIKSLKIRKAPGMNSISNKALKCFSAPLVAFLVAIFNTCIKSCYFPTAWKEAVFIGISKPGKPHDLPAS</sequence>
<organism evidence="4 5">
    <name type="scientific">Eumeta variegata</name>
    <name type="common">Bagworm moth</name>
    <name type="synonym">Eumeta japonica</name>
    <dbReference type="NCBI Taxonomy" id="151549"/>
    <lineage>
        <taxon>Eukaryota</taxon>
        <taxon>Metazoa</taxon>
        <taxon>Ecdysozoa</taxon>
        <taxon>Arthropoda</taxon>
        <taxon>Hexapoda</taxon>
        <taxon>Insecta</taxon>
        <taxon>Pterygota</taxon>
        <taxon>Neoptera</taxon>
        <taxon>Endopterygota</taxon>
        <taxon>Lepidoptera</taxon>
        <taxon>Glossata</taxon>
        <taxon>Ditrysia</taxon>
        <taxon>Tineoidea</taxon>
        <taxon>Psychidae</taxon>
        <taxon>Oiketicinae</taxon>
        <taxon>Eumeta</taxon>
    </lineage>
</organism>
<evidence type="ECO:0000259" key="3">
    <source>
        <dbReference type="Pfam" id="PF14529"/>
    </source>
</evidence>
<dbReference type="Proteomes" id="UP000299102">
    <property type="component" value="Unassembled WGS sequence"/>
</dbReference>